<reference evidence="1" key="1">
    <citation type="submission" date="2021-04" db="EMBL/GenBank/DDBJ databases">
        <title>Genome based classification of Actinospica acidithermotolerans sp. nov., an actinobacterium isolated from an Indonesian hot spring.</title>
        <authorList>
            <person name="Kusuma A.B."/>
            <person name="Putra K.E."/>
            <person name="Nafisah S."/>
            <person name="Loh J."/>
            <person name="Nouioui I."/>
            <person name="Goodfellow M."/>
        </authorList>
    </citation>
    <scope>NUCLEOTIDE SEQUENCE</scope>
    <source>
        <strain evidence="1">DSM 45618</strain>
    </source>
</reference>
<gene>
    <name evidence="1" type="ORF">KGA66_25625</name>
</gene>
<evidence type="ECO:0000313" key="1">
    <source>
        <dbReference type="EMBL" id="MBS2966447.1"/>
    </source>
</evidence>
<protein>
    <submittedName>
        <fullName evidence="1">Uncharacterized protein</fullName>
    </submittedName>
</protein>
<evidence type="ECO:0000313" key="2">
    <source>
        <dbReference type="Proteomes" id="UP000677913"/>
    </source>
</evidence>
<keyword evidence="2" id="KW-1185">Reference proteome</keyword>
<proteinExistence type="predicted"/>
<name>A0A8J7WU00_9ACTN</name>
<dbReference type="Proteomes" id="UP000677913">
    <property type="component" value="Unassembled WGS sequence"/>
</dbReference>
<dbReference type="AlphaFoldDB" id="A0A8J7WU00"/>
<dbReference type="EMBL" id="JAGSXH010000151">
    <property type="protein sequence ID" value="MBS2966447.1"/>
    <property type="molecule type" value="Genomic_DNA"/>
</dbReference>
<accession>A0A8J7WU00</accession>
<comment type="caution">
    <text evidence="1">The sequence shown here is derived from an EMBL/GenBank/DDBJ whole genome shotgun (WGS) entry which is preliminary data.</text>
</comment>
<organism evidence="1 2">
    <name type="scientific">Actinocrinis puniceicyclus</name>
    <dbReference type="NCBI Taxonomy" id="977794"/>
    <lineage>
        <taxon>Bacteria</taxon>
        <taxon>Bacillati</taxon>
        <taxon>Actinomycetota</taxon>
        <taxon>Actinomycetes</taxon>
        <taxon>Catenulisporales</taxon>
        <taxon>Actinospicaceae</taxon>
        <taxon>Actinocrinis</taxon>
    </lineage>
</organism>
<sequence>MHSILHVALVVGADSGIETRTNDVLGPTLILGDHPRTVDIALPTRPELATAFLTRLAETCTTLAARLAEPSEATRA</sequence>
<dbReference type="RefSeq" id="WP_211471523.1">
    <property type="nucleotide sequence ID" value="NZ_JAGSXH010000151.1"/>
</dbReference>